<protein>
    <recommendedName>
        <fullName evidence="1">RNase H type-1 domain-containing protein</fullName>
    </recommendedName>
</protein>
<keyword evidence="3" id="KW-1185">Reference proteome</keyword>
<evidence type="ECO:0000259" key="1">
    <source>
        <dbReference type="PROSITE" id="PS50879"/>
    </source>
</evidence>
<dbReference type="SUPFAM" id="SSF53098">
    <property type="entry name" value="Ribonuclease H-like"/>
    <property type="match status" value="1"/>
</dbReference>
<name>A0A015IG88_RHIIW</name>
<dbReference type="OrthoDB" id="10374850at2759"/>
<dbReference type="InterPro" id="IPR012337">
    <property type="entry name" value="RNaseH-like_sf"/>
</dbReference>
<reference evidence="2 3" key="1">
    <citation type="submission" date="2014-02" db="EMBL/GenBank/DDBJ databases">
        <title>Single nucleus genome sequencing reveals high similarity among nuclei of an endomycorrhizal fungus.</title>
        <authorList>
            <person name="Lin K."/>
            <person name="Geurts R."/>
            <person name="Zhang Z."/>
            <person name="Limpens E."/>
            <person name="Saunders D.G."/>
            <person name="Mu D."/>
            <person name="Pang E."/>
            <person name="Cao H."/>
            <person name="Cha H."/>
            <person name="Lin T."/>
            <person name="Zhou Q."/>
            <person name="Shang Y."/>
            <person name="Li Y."/>
            <person name="Ivanov S."/>
            <person name="Sharma T."/>
            <person name="Velzen R.V."/>
            <person name="Ruijter N.D."/>
            <person name="Aanen D.K."/>
            <person name="Win J."/>
            <person name="Kamoun S."/>
            <person name="Bisseling T."/>
            <person name="Huang S."/>
        </authorList>
    </citation>
    <scope>NUCLEOTIDE SEQUENCE [LARGE SCALE GENOMIC DNA]</scope>
    <source>
        <strain evidence="3">DAOM197198w</strain>
    </source>
</reference>
<dbReference type="InterPro" id="IPR002156">
    <property type="entry name" value="RNaseH_domain"/>
</dbReference>
<dbReference type="Pfam" id="PF00075">
    <property type="entry name" value="RNase_H"/>
    <property type="match status" value="1"/>
</dbReference>
<feature type="domain" description="RNase H type-1" evidence="1">
    <location>
        <begin position="411"/>
        <end position="561"/>
    </location>
</feature>
<dbReference type="GO" id="GO:0004523">
    <property type="term" value="F:RNA-DNA hybrid ribonuclease activity"/>
    <property type="evidence" value="ECO:0007669"/>
    <property type="project" value="InterPro"/>
</dbReference>
<dbReference type="HOGENOM" id="CLU_002435_1_0_1"/>
<sequence>MQVTHLSEAECSTITSSVRALVKHKAKLSRSIPNVVLYLTHALGLINLFSFQQQSHFTNLFLLANSSSVFMKSLFNYRLRFIQFYCLIPISPLMVLDWTCWSSLIIFKQDYIANTLASLLSTPFHLSRANLSSVPDLTYPNGHTPIYQCLSLDVFKANLTRLRKHGLFYLSQLLTSQGTHLLSWSVIYANSVQKRGNARLPNWYKNLFANVTIPDKPGLLKDRFMTEQRPVSQIVKELAPCIPPSGYKKNWIITMNDNNSLSLFSKQIQIQPKRSTCTIVYWISDCLSRPSDLITLQPCPGCNLNINKSSYSKKSVTTGSVSCSYSASLHQSWILPMKKSSILNHTSSLTATVSWAEIMDFVTSFCNPSVRSMLAADIPHTSFDTVDKASPTSHLLTAGDVAASSSVVLSPDSQYIFYTDGSLINLGTSDVSMGWSWVQIVKDSGFLNSIATYKRGIIRAWPSSSRAKAAAIYAALSASPANSVIHIYTDSQSSIEGLKYCFLSDYSDSCLYYKTTNFELWAIIQQLIVDKQLSVLPFKVKTHSNFYWNDFANSLANTAYTSDDAILISRLDLATVHDYIMIYDDVVCESNPRHLFKQYHQMLYMKDLLALSRFRFISLLIDPSQYVVDWALTWHTLMFQPKFDNSFTKENVSRHHTLKFQLFLEDLPTLESLKRTRPDLYVEILTCRSCEDHLEDFMHLFLCKKRCIKFHQILTSYLHHLTQKIKEAGDNANCDYSSLVDRVTSLPC</sequence>
<dbReference type="GO" id="GO:0003676">
    <property type="term" value="F:nucleic acid binding"/>
    <property type="evidence" value="ECO:0007669"/>
    <property type="project" value="InterPro"/>
</dbReference>
<evidence type="ECO:0000313" key="2">
    <source>
        <dbReference type="EMBL" id="EXX56132.1"/>
    </source>
</evidence>
<evidence type="ECO:0000313" key="3">
    <source>
        <dbReference type="Proteomes" id="UP000022910"/>
    </source>
</evidence>
<proteinExistence type="predicted"/>
<accession>A0A015IG88</accession>
<comment type="caution">
    <text evidence="2">The sequence shown here is derived from an EMBL/GenBank/DDBJ whole genome shotgun (WGS) entry which is preliminary data.</text>
</comment>
<dbReference type="STRING" id="1432141.A0A015IG88"/>
<dbReference type="PROSITE" id="PS50879">
    <property type="entry name" value="RNASE_H_1"/>
    <property type="match status" value="1"/>
</dbReference>
<dbReference type="Proteomes" id="UP000022910">
    <property type="component" value="Unassembled WGS sequence"/>
</dbReference>
<dbReference type="Gene3D" id="3.30.420.10">
    <property type="entry name" value="Ribonuclease H-like superfamily/Ribonuclease H"/>
    <property type="match status" value="1"/>
</dbReference>
<dbReference type="AlphaFoldDB" id="A0A015IG88"/>
<organism evidence="2 3">
    <name type="scientific">Rhizophagus irregularis (strain DAOM 197198w)</name>
    <name type="common">Glomus intraradices</name>
    <dbReference type="NCBI Taxonomy" id="1432141"/>
    <lineage>
        <taxon>Eukaryota</taxon>
        <taxon>Fungi</taxon>
        <taxon>Fungi incertae sedis</taxon>
        <taxon>Mucoromycota</taxon>
        <taxon>Glomeromycotina</taxon>
        <taxon>Glomeromycetes</taxon>
        <taxon>Glomerales</taxon>
        <taxon>Glomeraceae</taxon>
        <taxon>Rhizophagus</taxon>
    </lineage>
</organism>
<dbReference type="InterPro" id="IPR036397">
    <property type="entry name" value="RNaseH_sf"/>
</dbReference>
<dbReference type="EMBL" id="JEMT01027825">
    <property type="protein sequence ID" value="EXX56132.1"/>
    <property type="molecule type" value="Genomic_DNA"/>
</dbReference>
<gene>
    <name evidence="2" type="ORF">RirG_219030</name>
</gene>